<dbReference type="OrthoDB" id="1435518at2"/>
<keyword evidence="1" id="KW-0732">Signal</keyword>
<dbReference type="PROSITE" id="PS51257">
    <property type="entry name" value="PROKAR_LIPOPROTEIN"/>
    <property type="match status" value="1"/>
</dbReference>
<name>A0A0M8MF69_9FLAO</name>
<evidence type="ECO:0000256" key="1">
    <source>
        <dbReference type="SAM" id="SignalP"/>
    </source>
</evidence>
<reference evidence="2 3" key="1">
    <citation type="submission" date="2015-08" db="EMBL/GenBank/DDBJ databases">
        <title>Whole genome sequence of Flavobacterium akiainvivens IK-1T, from decaying Wikstroemia oahuensis, an endemic Hawaiian shrub.</title>
        <authorList>
            <person name="Wan X."/>
            <person name="Hou S."/>
            <person name="Saito J."/>
            <person name="Donachie S."/>
        </authorList>
    </citation>
    <scope>NUCLEOTIDE SEQUENCE [LARGE SCALE GENOMIC DNA]</scope>
    <source>
        <strain evidence="2 3">IK-1</strain>
    </source>
</reference>
<dbReference type="AlphaFoldDB" id="A0A0M8MF69"/>
<sequence length="272" mass="29251">MKKTFLFIMAAASVLAVSCSSDDSNDTPPIDNTVYLPLSQGNYWVYDVTSTQEAGQATGRDSLYVANDTVVGSTTYKKLKTQSMANGFFSGALSGNAIRQNGTKLQLTGSTAFAFSEYFPVELSITDFTFFDSAASAGTQLGTTSGTIEQPTEEGYNLSIEYELKATTGETLNSHTVQGGDTYSNVKTVNITLTLTITALFDAGGFTIPFEVLPEQDVVTSTQYYVENIGAVHVSTLIEYNLVDLSGLNVNLPIPQSGTIQQEEVLDTYNVE</sequence>
<organism evidence="2 3">
    <name type="scientific">Flavobacterium akiainvivens</name>
    <dbReference type="NCBI Taxonomy" id="1202724"/>
    <lineage>
        <taxon>Bacteria</taxon>
        <taxon>Pseudomonadati</taxon>
        <taxon>Bacteroidota</taxon>
        <taxon>Flavobacteriia</taxon>
        <taxon>Flavobacteriales</taxon>
        <taxon>Flavobacteriaceae</taxon>
        <taxon>Flavobacterium</taxon>
    </lineage>
</organism>
<dbReference type="Proteomes" id="UP000037755">
    <property type="component" value="Unassembled WGS sequence"/>
</dbReference>
<evidence type="ECO:0000313" key="2">
    <source>
        <dbReference type="EMBL" id="KOS04991.1"/>
    </source>
</evidence>
<protein>
    <recommendedName>
        <fullName evidence="4">Lipoprotein</fullName>
    </recommendedName>
</protein>
<feature type="chain" id="PRO_5005818288" description="Lipoprotein" evidence="1">
    <location>
        <begin position="22"/>
        <end position="272"/>
    </location>
</feature>
<accession>A0A0M8MF69</accession>
<evidence type="ECO:0000313" key="3">
    <source>
        <dbReference type="Proteomes" id="UP000037755"/>
    </source>
</evidence>
<proteinExistence type="predicted"/>
<dbReference type="PATRIC" id="fig|1202724.3.peg.462"/>
<feature type="signal peptide" evidence="1">
    <location>
        <begin position="1"/>
        <end position="21"/>
    </location>
</feature>
<dbReference type="STRING" id="1202724.AM493_02255"/>
<keyword evidence="3" id="KW-1185">Reference proteome</keyword>
<comment type="caution">
    <text evidence="2">The sequence shown here is derived from an EMBL/GenBank/DDBJ whole genome shotgun (WGS) entry which is preliminary data.</text>
</comment>
<dbReference type="RefSeq" id="WP_054406048.1">
    <property type="nucleotide sequence ID" value="NZ_FOYA01000004.1"/>
</dbReference>
<dbReference type="EMBL" id="LIYD01000005">
    <property type="protein sequence ID" value="KOS04991.1"/>
    <property type="molecule type" value="Genomic_DNA"/>
</dbReference>
<evidence type="ECO:0008006" key="4">
    <source>
        <dbReference type="Google" id="ProtNLM"/>
    </source>
</evidence>
<gene>
    <name evidence="2" type="ORF">AM493_02255</name>
</gene>